<organism evidence="9 10">
    <name type="scientific">Sphingobium fluviale</name>
    <dbReference type="NCBI Taxonomy" id="2506423"/>
    <lineage>
        <taxon>Bacteria</taxon>
        <taxon>Pseudomonadati</taxon>
        <taxon>Pseudomonadota</taxon>
        <taxon>Alphaproteobacteria</taxon>
        <taxon>Sphingomonadales</taxon>
        <taxon>Sphingomonadaceae</taxon>
        <taxon>Sphingobium</taxon>
    </lineage>
</organism>
<comment type="caution">
    <text evidence="9">The sequence shown here is derived from an EMBL/GenBank/DDBJ whole genome shotgun (WGS) entry which is preliminary data.</text>
</comment>
<keyword evidence="2" id="KW-0479">Metal-binding</keyword>
<gene>
    <name evidence="9" type="ORF">EQG66_07350</name>
</gene>
<keyword evidence="4" id="KW-0223">Dioxygenase</keyword>
<dbReference type="InterPro" id="IPR044862">
    <property type="entry name" value="Pro_4_hyd_alph_FE2OG_OXY"/>
</dbReference>
<dbReference type="SMART" id="SM00702">
    <property type="entry name" value="P4Hc"/>
    <property type="match status" value="1"/>
</dbReference>
<name>A0A4V1N3N6_9SPHN</name>
<dbReference type="Gene3D" id="2.60.120.620">
    <property type="entry name" value="q2cbj1_9rhob like domain"/>
    <property type="match status" value="1"/>
</dbReference>
<evidence type="ECO:0000313" key="10">
    <source>
        <dbReference type="Proteomes" id="UP000290958"/>
    </source>
</evidence>
<dbReference type="PROSITE" id="PS51471">
    <property type="entry name" value="FE2OG_OXY"/>
    <property type="match status" value="1"/>
</dbReference>
<evidence type="ECO:0000256" key="4">
    <source>
        <dbReference type="ARBA" id="ARBA00022964"/>
    </source>
</evidence>
<feature type="domain" description="Fe2OG dioxygenase" evidence="8">
    <location>
        <begin position="134"/>
        <end position="244"/>
    </location>
</feature>
<evidence type="ECO:0000256" key="1">
    <source>
        <dbReference type="ARBA" id="ARBA00001961"/>
    </source>
</evidence>
<dbReference type="EMBL" id="SBKP01000005">
    <property type="protein sequence ID" value="RXR29296.1"/>
    <property type="molecule type" value="Genomic_DNA"/>
</dbReference>
<dbReference type="PANTHER" id="PTHR10869:SF246">
    <property type="entry name" value="TRANSMEMBRANE PROLYL 4-HYDROXYLASE"/>
    <property type="match status" value="1"/>
</dbReference>
<keyword evidence="10" id="KW-1185">Reference proteome</keyword>
<dbReference type="Proteomes" id="UP000290958">
    <property type="component" value="Unassembled WGS sequence"/>
</dbReference>
<dbReference type="GO" id="GO:0051213">
    <property type="term" value="F:dioxygenase activity"/>
    <property type="evidence" value="ECO:0007669"/>
    <property type="project" value="UniProtKB-KW"/>
</dbReference>
<evidence type="ECO:0000256" key="5">
    <source>
        <dbReference type="ARBA" id="ARBA00023002"/>
    </source>
</evidence>
<feature type="region of interest" description="Disordered" evidence="7">
    <location>
        <begin position="14"/>
        <end position="34"/>
    </location>
</feature>
<reference evidence="10" key="1">
    <citation type="submission" date="2019-01" db="EMBL/GenBank/DDBJ databases">
        <title>Cytophagaceae bacterium strain CAR-16.</title>
        <authorList>
            <person name="Chen W.-M."/>
        </authorList>
    </citation>
    <scope>NUCLEOTIDE SEQUENCE [LARGE SCALE GENOMIC DNA]</scope>
    <source>
        <strain evidence="10">CHR27</strain>
    </source>
</reference>
<dbReference type="OrthoDB" id="269774at2"/>
<dbReference type="GO" id="GO:0005506">
    <property type="term" value="F:iron ion binding"/>
    <property type="evidence" value="ECO:0007669"/>
    <property type="project" value="InterPro"/>
</dbReference>
<accession>A0A4V1N3N6</accession>
<dbReference type="GO" id="GO:0031418">
    <property type="term" value="F:L-ascorbic acid binding"/>
    <property type="evidence" value="ECO:0007669"/>
    <property type="project" value="UniProtKB-KW"/>
</dbReference>
<dbReference type="GO" id="GO:0016705">
    <property type="term" value="F:oxidoreductase activity, acting on paired donors, with incorporation or reduction of molecular oxygen"/>
    <property type="evidence" value="ECO:0007669"/>
    <property type="project" value="InterPro"/>
</dbReference>
<dbReference type="Pfam" id="PF13640">
    <property type="entry name" value="2OG-FeII_Oxy_3"/>
    <property type="match status" value="1"/>
</dbReference>
<evidence type="ECO:0000313" key="9">
    <source>
        <dbReference type="EMBL" id="RXR29296.1"/>
    </source>
</evidence>
<keyword evidence="5" id="KW-0560">Oxidoreductase</keyword>
<dbReference type="PANTHER" id="PTHR10869">
    <property type="entry name" value="PROLYL 4-HYDROXYLASE ALPHA SUBUNIT"/>
    <property type="match status" value="1"/>
</dbReference>
<evidence type="ECO:0000256" key="3">
    <source>
        <dbReference type="ARBA" id="ARBA00022896"/>
    </source>
</evidence>
<proteinExistence type="predicted"/>
<dbReference type="RefSeq" id="WP_129403934.1">
    <property type="nucleotide sequence ID" value="NZ_SBKP01000005.1"/>
</dbReference>
<dbReference type="InterPro" id="IPR005123">
    <property type="entry name" value="Oxoglu/Fe-dep_dioxygenase_dom"/>
</dbReference>
<dbReference type="InterPro" id="IPR045054">
    <property type="entry name" value="P4HA-like"/>
</dbReference>
<dbReference type="InterPro" id="IPR006620">
    <property type="entry name" value="Pro_4_hyd_alph"/>
</dbReference>
<evidence type="ECO:0000256" key="6">
    <source>
        <dbReference type="ARBA" id="ARBA00023004"/>
    </source>
</evidence>
<evidence type="ECO:0000259" key="8">
    <source>
        <dbReference type="PROSITE" id="PS51471"/>
    </source>
</evidence>
<keyword evidence="3" id="KW-0847">Vitamin C</keyword>
<protein>
    <submittedName>
        <fullName evidence="9">2OG-Fe(II) oxygenase</fullName>
    </submittedName>
</protein>
<sequence length="248" mass="27749">MSLLSRLPFFGASKQATQPPTIRQDGPFPDDADQPSAARAHIARQVSAKLARNPMIERLGDARLDLFLRPHFATPAECAALCAMIDAGAQPSILFSGTQGPEYRTSHSCHMDRADPLVTTITERICALMGIEPRFTETLQGQRYTAGQEYKPHWDYFPQNDTFWPQMRDMGGQRTWTAMLYCNTVEAGGETQFVTTGLSIIPSQGALLLWNNMDRDGAPNTDSAHYARPVEAGVKYVLTLWFRERPWL</sequence>
<keyword evidence="6" id="KW-0408">Iron</keyword>
<evidence type="ECO:0000256" key="7">
    <source>
        <dbReference type="SAM" id="MobiDB-lite"/>
    </source>
</evidence>
<comment type="cofactor">
    <cofactor evidence="1">
        <name>L-ascorbate</name>
        <dbReference type="ChEBI" id="CHEBI:38290"/>
    </cofactor>
</comment>
<dbReference type="AlphaFoldDB" id="A0A4V1N3N6"/>
<evidence type="ECO:0000256" key="2">
    <source>
        <dbReference type="ARBA" id="ARBA00022723"/>
    </source>
</evidence>